<dbReference type="InterPro" id="IPR007577">
    <property type="entry name" value="GlycoTrfase_DXD_sugar-bd_CS"/>
</dbReference>
<gene>
    <name evidence="2" type="ordered locus">Lebu_2025</name>
</gene>
<evidence type="ECO:0000313" key="2">
    <source>
        <dbReference type="EMBL" id="ACV39887.1"/>
    </source>
</evidence>
<dbReference type="EMBL" id="CP001685">
    <property type="protein sequence ID" value="ACV39887.1"/>
    <property type="molecule type" value="Genomic_DNA"/>
</dbReference>
<evidence type="ECO:0008006" key="4">
    <source>
        <dbReference type="Google" id="ProtNLM"/>
    </source>
</evidence>
<dbReference type="AlphaFoldDB" id="C7NCP1"/>
<dbReference type="GO" id="GO:0000030">
    <property type="term" value="F:mannosyltransferase activity"/>
    <property type="evidence" value="ECO:0007669"/>
    <property type="project" value="TreeGrafter"/>
</dbReference>
<evidence type="ECO:0000313" key="3">
    <source>
        <dbReference type="Proteomes" id="UP000001910"/>
    </source>
</evidence>
<dbReference type="HOGENOM" id="CLU_073547_0_0_0"/>
<dbReference type="Gene3D" id="3.90.550.20">
    <property type="match status" value="1"/>
</dbReference>
<accession>C7NCP1</accession>
<dbReference type="KEGG" id="lba:Lebu_2025"/>
<keyword evidence="3" id="KW-1185">Reference proteome</keyword>
<proteinExistence type="predicted"/>
<dbReference type="SUPFAM" id="SSF53448">
    <property type="entry name" value="Nucleotide-diphospho-sugar transferases"/>
    <property type="match status" value="1"/>
</dbReference>
<keyword evidence="1" id="KW-0808">Transferase</keyword>
<name>C7NCP1_LEPBD</name>
<dbReference type="STRING" id="523794.Lebu_2025"/>
<dbReference type="RefSeq" id="WP_015770222.1">
    <property type="nucleotide sequence ID" value="NC_013192.1"/>
</dbReference>
<evidence type="ECO:0000256" key="1">
    <source>
        <dbReference type="ARBA" id="ARBA00022679"/>
    </source>
</evidence>
<protein>
    <recommendedName>
        <fullName evidence="4">Glycosyltransferase sugar-binding region containing DXD motif</fullName>
    </recommendedName>
</protein>
<organism evidence="2 3">
    <name type="scientific">Leptotrichia buccalis (strain ATCC 14201 / DSM 1135 / JCM 12969 / NCTC 10249 / C-1013-b)</name>
    <dbReference type="NCBI Taxonomy" id="523794"/>
    <lineage>
        <taxon>Bacteria</taxon>
        <taxon>Fusobacteriati</taxon>
        <taxon>Fusobacteriota</taxon>
        <taxon>Fusobacteriia</taxon>
        <taxon>Fusobacteriales</taxon>
        <taxon>Leptotrichiaceae</taxon>
        <taxon>Leptotrichia</taxon>
    </lineage>
</organism>
<reference evidence="2 3" key="1">
    <citation type="journal article" date="2009" name="Stand. Genomic Sci.">
        <title>Complete genome sequence of Leptotrichia buccalis type strain (C-1013-b).</title>
        <authorList>
            <person name="Ivanova N."/>
            <person name="Gronow S."/>
            <person name="Lapidus A."/>
            <person name="Copeland A."/>
            <person name="Glavina Del Rio T."/>
            <person name="Nolan M."/>
            <person name="Lucas S."/>
            <person name="Chen F."/>
            <person name="Tice H."/>
            <person name="Cheng J.F."/>
            <person name="Saunders E."/>
            <person name="Bruce D."/>
            <person name="Goodwin L."/>
            <person name="Brettin T."/>
            <person name="Detter J.C."/>
            <person name="Han C."/>
            <person name="Pitluck S."/>
            <person name="Mikhailova N."/>
            <person name="Pati A."/>
            <person name="Mavrommatis K."/>
            <person name="Chen A."/>
            <person name="Palaniappan K."/>
            <person name="Land M."/>
            <person name="Hauser L."/>
            <person name="Chang Y.J."/>
            <person name="Jeffries C.D."/>
            <person name="Chain P."/>
            <person name="Rohde C."/>
            <person name="Goker M."/>
            <person name="Bristow J."/>
            <person name="Eisen J.A."/>
            <person name="Markowitz V."/>
            <person name="Hugenholtz P."/>
            <person name="Kyrpides N.C."/>
            <person name="Klenk H.P."/>
        </authorList>
    </citation>
    <scope>NUCLEOTIDE SEQUENCE [LARGE SCALE GENOMIC DNA]</scope>
    <source>
        <strain evidence="3">ATCC 14201 / DSM 1135 / JCM 12969 / NCTC 10249 / C-1013-b</strain>
    </source>
</reference>
<dbReference type="Proteomes" id="UP000001910">
    <property type="component" value="Chromosome"/>
</dbReference>
<dbReference type="GO" id="GO:0051999">
    <property type="term" value="P:mannosyl-inositol phosphorylceramide biosynthetic process"/>
    <property type="evidence" value="ECO:0007669"/>
    <property type="project" value="TreeGrafter"/>
</dbReference>
<dbReference type="InterPro" id="IPR051706">
    <property type="entry name" value="Glycosyltransferase_domain"/>
</dbReference>
<dbReference type="InterPro" id="IPR029044">
    <property type="entry name" value="Nucleotide-diphossugar_trans"/>
</dbReference>
<dbReference type="CAZy" id="GT32">
    <property type="family name" value="Glycosyltransferase Family 32"/>
</dbReference>
<dbReference type="PANTHER" id="PTHR32385">
    <property type="entry name" value="MANNOSYL PHOSPHORYLINOSITOL CERAMIDE SYNTHASE"/>
    <property type="match status" value="1"/>
</dbReference>
<sequence length="256" mass="31344">MIEKKIYYVWIGNAKKPDIFYKCLESWKKNLLDFEIIEINEKNFDMKTHLAKNRFFRECYERRLWAYVSDYMRVHFMYENSGIYVDTDMEIIKDLTPILEGKDEFSKNRKMNFFIGYEDEKHISVGIFGTTKHNEVLKDIKDFYENDIWKKPIWTIPKIFTYTFEKKYNLSEKRENALKNGEIVIFPKEYFYPYGFKEVYSDDCIKPETYGIHWWNDSWSSLKARLFLETKHLSEIKKLIKKARIIARFYLKEKRK</sequence>
<dbReference type="Pfam" id="PF04488">
    <property type="entry name" value="Gly_transf_sug"/>
    <property type="match status" value="1"/>
</dbReference>
<dbReference type="eggNOG" id="COG3774">
    <property type="taxonomic scope" value="Bacteria"/>
</dbReference>
<dbReference type="OrthoDB" id="9802987at2"/>
<dbReference type="PANTHER" id="PTHR32385:SF15">
    <property type="entry name" value="INOSITOL PHOSPHOCERAMIDE MANNOSYLTRANSFERASE 1"/>
    <property type="match status" value="1"/>
</dbReference>
<dbReference type="GO" id="GO:0016020">
    <property type="term" value="C:membrane"/>
    <property type="evidence" value="ECO:0007669"/>
    <property type="project" value="GOC"/>
</dbReference>